<feature type="transmembrane region" description="Helical" evidence="1">
    <location>
        <begin position="28"/>
        <end position="48"/>
    </location>
</feature>
<dbReference type="EMBL" id="CM029044">
    <property type="protein sequence ID" value="KAG2604415.1"/>
    <property type="molecule type" value="Genomic_DNA"/>
</dbReference>
<feature type="transmembrane region" description="Helical" evidence="1">
    <location>
        <begin position="60"/>
        <end position="77"/>
    </location>
</feature>
<dbReference type="Proteomes" id="UP000823388">
    <property type="component" value="Chromosome 4N"/>
</dbReference>
<feature type="transmembrane region" description="Helical" evidence="1">
    <location>
        <begin position="121"/>
        <end position="141"/>
    </location>
</feature>
<keyword evidence="1" id="KW-0812">Transmembrane</keyword>
<proteinExistence type="predicted"/>
<organism evidence="3 4">
    <name type="scientific">Panicum virgatum</name>
    <name type="common">Blackwell switchgrass</name>
    <dbReference type="NCBI Taxonomy" id="38727"/>
    <lineage>
        <taxon>Eukaryota</taxon>
        <taxon>Viridiplantae</taxon>
        <taxon>Streptophyta</taxon>
        <taxon>Embryophyta</taxon>
        <taxon>Tracheophyta</taxon>
        <taxon>Spermatophyta</taxon>
        <taxon>Magnoliopsida</taxon>
        <taxon>Liliopsida</taxon>
        <taxon>Poales</taxon>
        <taxon>Poaceae</taxon>
        <taxon>PACMAD clade</taxon>
        <taxon>Panicoideae</taxon>
        <taxon>Panicodae</taxon>
        <taxon>Paniceae</taxon>
        <taxon>Panicinae</taxon>
        <taxon>Panicum</taxon>
        <taxon>Panicum sect. Hiantes</taxon>
    </lineage>
</organism>
<evidence type="ECO:0000259" key="2">
    <source>
        <dbReference type="Pfam" id="PF13968"/>
    </source>
</evidence>
<dbReference type="Pfam" id="PF13968">
    <property type="entry name" value="DUF4220"/>
    <property type="match status" value="1"/>
</dbReference>
<dbReference type="OrthoDB" id="689741at2759"/>
<comment type="caution">
    <text evidence="3">The sequence shown here is derived from an EMBL/GenBank/DDBJ whole genome shotgun (WGS) entry which is preliminary data.</text>
</comment>
<keyword evidence="1" id="KW-0472">Membrane</keyword>
<sequence length="283" mass="30875">MGNVEEILGGNVTLIDLWRSPRGTGLRIEASTLVAIALSFFLAIIGSCRRWSNRWIIQKGFLAAQVLTISLGTYSIGLMQSSSAKSEMYPVWAVSLFALFGCVDPVTSYNGLDYKIPLSRMIFQLCLYGGYVLLMSTSNISGVVGNLAIGVLSAITFIKGFHRSLALVLPSRMRDKLGELQFNGFSETSALTGGGSTLIVHLPLPTHGLTHVGQLLEILDDGKTPNMAEIYRSCSYMELGLLVTASDMANIEDVCLGYSLSHVLRHRFLGLVNDGDEMWEKKV</sequence>
<feature type="transmembrane region" description="Helical" evidence="1">
    <location>
        <begin position="89"/>
        <end position="109"/>
    </location>
</feature>
<evidence type="ECO:0000313" key="4">
    <source>
        <dbReference type="Proteomes" id="UP000823388"/>
    </source>
</evidence>
<reference evidence="3" key="1">
    <citation type="submission" date="2020-05" db="EMBL/GenBank/DDBJ databases">
        <title>WGS assembly of Panicum virgatum.</title>
        <authorList>
            <person name="Lovell J.T."/>
            <person name="Jenkins J."/>
            <person name="Shu S."/>
            <person name="Juenger T.E."/>
            <person name="Schmutz J."/>
        </authorList>
    </citation>
    <scope>NUCLEOTIDE SEQUENCE</scope>
    <source>
        <strain evidence="3">AP13</strain>
    </source>
</reference>
<keyword evidence="1" id="KW-1133">Transmembrane helix</keyword>
<dbReference type="InterPro" id="IPR025315">
    <property type="entry name" value="DUF4220"/>
</dbReference>
<dbReference type="PANTHER" id="PTHR31325">
    <property type="entry name" value="OS01G0798800 PROTEIN-RELATED"/>
    <property type="match status" value="1"/>
</dbReference>
<evidence type="ECO:0000313" key="3">
    <source>
        <dbReference type="EMBL" id="KAG2604415.1"/>
    </source>
</evidence>
<feature type="domain" description="DUF4220" evidence="2">
    <location>
        <begin position="64"/>
        <end position="272"/>
    </location>
</feature>
<gene>
    <name evidence="3" type="ORF">PVAP13_4NG060966</name>
</gene>
<keyword evidence="4" id="KW-1185">Reference proteome</keyword>
<evidence type="ECO:0000256" key="1">
    <source>
        <dbReference type="SAM" id="Phobius"/>
    </source>
</evidence>
<name>A0A8T0T5D0_PANVG</name>
<protein>
    <recommendedName>
        <fullName evidence="2">DUF4220 domain-containing protein</fullName>
    </recommendedName>
</protein>
<accession>A0A8T0T5D0</accession>
<dbReference type="AlphaFoldDB" id="A0A8T0T5D0"/>